<accession>A0A8H6Q3S0</accession>
<dbReference type="Proteomes" id="UP000641853">
    <property type="component" value="Unassembled WGS sequence"/>
</dbReference>
<evidence type="ECO:0000256" key="2">
    <source>
        <dbReference type="SAM" id="MobiDB-lite"/>
    </source>
</evidence>
<dbReference type="EMBL" id="JACBAG010001900">
    <property type="protein sequence ID" value="KAF7177264.1"/>
    <property type="molecule type" value="Genomic_DNA"/>
</dbReference>
<sequence length="391" mass="43999">MLSWLSSFQFGSGMNASSVGELGRSGNQHIVNAATESRGAMDQGWHVGSRARLHNEIDQVYQRAEQAEEKCRRQKEEIEEIRHEASKLLLQKDEHIAELTKRLNHMQYHPDVLNDDEVVRIMAKLSQKLDVWVKGSFKDASLLQDLPQLKPVDAPYSMATISKMQNMHQNWAFIPAFVASYLFYYSFDVYMVGVTNPDIEYGLVTMESEIFFDKCPRHVADNWRSATSMGVQSVTKGYLDDAAMECMKGVEQLGPCASADPGLREKKLYELFQSCVDFKRRLERQPDWYKFSHTSSGHRFISGTMQSVTGQEGEGTVVEFSLWPGLWKGDVLPYPETVWSKMDEASVKDSTPGTETAPIRQDDGGASSQVSGGIHGSASLRIHLQNSLVLK</sequence>
<protein>
    <submittedName>
        <fullName evidence="3">Uncharacterized protein</fullName>
    </submittedName>
</protein>
<dbReference type="OrthoDB" id="4227183at2759"/>
<feature type="coiled-coil region" evidence="1">
    <location>
        <begin position="50"/>
        <end position="98"/>
    </location>
</feature>
<evidence type="ECO:0000256" key="1">
    <source>
        <dbReference type="SAM" id="Coils"/>
    </source>
</evidence>
<evidence type="ECO:0000313" key="4">
    <source>
        <dbReference type="EMBL" id="KAF7177264.1"/>
    </source>
</evidence>
<dbReference type="Proteomes" id="UP000654922">
    <property type="component" value="Unassembled WGS sequence"/>
</dbReference>
<gene>
    <name evidence="3" type="ORF">CNMCM5623_009813</name>
    <name evidence="4" type="ORF">CNMCM7691_005154</name>
</gene>
<dbReference type="EMBL" id="JACBAE010001314">
    <property type="protein sequence ID" value="KAF7165713.1"/>
    <property type="molecule type" value="Genomic_DNA"/>
</dbReference>
<evidence type="ECO:0000313" key="6">
    <source>
        <dbReference type="Proteomes" id="UP000654922"/>
    </source>
</evidence>
<feature type="region of interest" description="Disordered" evidence="2">
    <location>
        <begin position="343"/>
        <end position="372"/>
    </location>
</feature>
<name>A0A8H6Q3S0_9EURO</name>
<comment type="caution">
    <text evidence="3">The sequence shown here is derived from an EMBL/GenBank/DDBJ whole genome shotgun (WGS) entry which is preliminary data.</text>
</comment>
<keyword evidence="5" id="KW-1185">Reference proteome</keyword>
<evidence type="ECO:0000313" key="5">
    <source>
        <dbReference type="Proteomes" id="UP000641853"/>
    </source>
</evidence>
<keyword evidence="1" id="KW-0175">Coiled coil</keyword>
<dbReference type="AlphaFoldDB" id="A0A8H6Q3S0"/>
<proteinExistence type="predicted"/>
<reference evidence="3" key="1">
    <citation type="submission" date="2020-06" db="EMBL/GenBank/DDBJ databases">
        <title>Draft genome sequences of strains closely related to Aspergillus parafelis and Aspergillus hiratsukae.</title>
        <authorList>
            <person name="Dos Santos R.A.C."/>
            <person name="Rivero-Menendez O."/>
            <person name="Steenwyk J.L."/>
            <person name="Mead M.E."/>
            <person name="Goldman G.H."/>
            <person name="Alastruey-Izquierdo A."/>
            <person name="Rokas A."/>
        </authorList>
    </citation>
    <scope>NUCLEOTIDE SEQUENCE</scope>
    <source>
        <strain evidence="3">CNM-CM5623</strain>
        <strain evidence="4">CNM-CM7691</strain>
    </source>
</reference>
<evidence type="ECO:0000313" key="3">
    <source>
        <dbReference type="EMBL" id="KAF7165713.1"/>
    </source>
</evidence>
<organism evidence="3 6">
    <name type="scientific">Aspergillus felis</name>
    <dbReference type="NCBI Taxonomy" id="1287682"/>
    <lineage>
        <taxon>Eukaryota</taxon>
        <taxon>Fungi</taxon>
        <taxon>Dikarya</taxon>
        <taxon>Ascomycota</taxon>
        <taxon>Pezizomycotina</taxon>
        <taxon>Eurotiomycetes</taxon>
        <taxon>Eurotiomycetidae</taxon>
        <taxon>Eurotiales</taxon>
        <taxon>Aspergillaceae</taxon>
        <taxon>Aspergillus</taxon>
        <taxon>Aspergillus subgen. Fumigati</taxon>
    </lineage>
</organism>